<comment type="caution">
    <text evidence="2">The sequence shown here is derived from an EMBL/GenBank/DDBJ whole genome shotgun (WGS) entry which is preliminary data.</text>
</comment>
<gene>
    <name evidence="2" type="ORF">DIURU_001125</name>
</gene>
<dbReference type="GeneID" id="54779778"/>
<proteinExistence type="predicted"/>
<dbReference type="AlphaFoldDB" id="A0A642UXH5"/>
<reference evidence="2 3" key="1">
    <citation type="submission" date="2019-07" db="EMBL/GenBank/DDBJ databases">
        <title>Genome assembly of two rare yeast pathogens: Diutina rugosa and Trichomonascus ciferrii.</title>
        <authorList>
            <person name="Mixao V."/>
            <person name="Saus E."/>
            <person name="Hansen A."/>
            <person name="Lass-Flor C."/>
            <person name="Gabaldon T."/>
        </authorList>
    </citation>
    <scope>NUCLEOTIDE SEQUENCE [LARGE SCALE GENOMIC DNA]</scope>
    <source>
        <strain evidence="2 3">CBS 613</strain>
    </source>
</reference>
<dbReference type="EMBL" id="SWFT01000035">
    <property type="protein sequence ID" value="KAA8906387.1"/>
    <property type="molecule type" value="Genomic_DNA"/>
</dbReference>
<organism evidence="2 3">
    <name type="scientific">Diutina rugosa</name>
    <name type="common">Yeast</name>
    <name type="synonym">Candida rugosa</name>
    <dbReference type="NCBI Taxonomy" id="5481"/>
    <lineage>
        <taxon>Eukaryota</taxon>
        <taxon>Fungi</taxon>
        <taxon>Dikarya</taxon>
        <taxon>Ascomycota</taxon>
        <taxon>Saccharomycotina</taxon>
        <taxon>Pichiomycetes</taxon>
        <taxon>Debaryomycetaceae</taxon>
        <taxon>Diutina</taxon>
    </lineage>
</organism>
<feature type="chain" id="PRO_5024926866" evidence="1">
    <location>
        <begin position="16"/>
        <end position="92"/>
    </location>
</feature>
<dbReference type="Proteomes" id="UP000449547">
    <property type="component" value="Unassembled WGS sequence"/>
</dbReference>
<name>A0A642UXH5_DIURU</name>
<feature type="signal peptide" evidence="1">
    <location>
        <begin position="1"/>
        <end position="15"/>
    </location>
</feature>
<accession>A0A642UXH5</accession>
<keyword evidence="1" id="KW-0732">Signal</keyword>
<evidence type="ECO:0000313" key="3">
    <source>
        <dbReference type="Proteomes" id="UP000449547"/>
    </source>
</evidence>
<evidence type="ECO:0000313" key="2">
    <source>
        <dbReference type="EMBL" id="KAA8906387.1"/>
    </source>
</evidence>
<dbReference type="RefSeq" id="XP_034014148.1">
    <property type="nucleotide sequence ID" value="XM_034153635.1"/>
</dbReference>
<keyword evidence="3" id="KW-1185">Reference proteome</keyword>
<evidence type="ECO:0000256" key="1">
    <source>
        <dbReference type="SAM" id="SignalP"/>
    </source>
</evidence>
<protein>
    <submittedName>
        <fullName evidence="2">Uncharacterized protein</fullName>
    </submittedName>
</protein>
<sequence>MKVSSVMLTAAVALAAPTATDEVKDGVIGGLDGVLSAVGLPLPSTAPSNGANPIAGLPVDNLFTDDPIPNLLNAVGNLLSKVLGKLSGQKAQ</sequence>
<dbReference type="VEuPathDB" id="FungiDB:DIURU_001125"/>